<dbReference type="Gene3D" id="4.10.240.10">
    <property type="entry name" value="Zn(2)-C6 fungal-type DNA-binding domain"/>
    <property type="match status" value="1"/>
</dbReference>
<accession>A0AAD4M9N6</accession>
<reference evidence="3" key="1">
    <citation type="journal article" date="2022" name="New Phytol.">
        <title>Evolutionary transition to the ectomycorrhizal habit in the genomes of a hyperdiverse lineage of mushroom-forming fungi.</title>
        <authorList>
            <person name="Looney B."/>
            <person name="Miyauchi S."/>
            <person name="Morin E."/>
            <person name="Drula E."/>
            <person name="Courty P.E."/>
            <person name="Kohler A."/>
            <person name="Kuo A."/>
            <person name="LaButti K."/>
            <person name="Pangilinan J."/>
            <person name="Lipzen A."/>
            <person name="Riley R."/>
            <person name="Andreopoulos W."/>
            <person name="He G."/>
            <person name="Johnson J."/>
            <person name="Nolan M."/>
            <person name="Tritt A."/>
            <person name="Barry K.W."/>
            <person name="Grigoriev I.V."/>
            <person name="Nagy L.G."/>
            <person name="Hibbett D."/>
            <person name="Henrissat B."/>
            <person name="Matheny P.B."/>
            <person name="Labbe J."/>
            <person name="Martin F.M."/>
        </authorList>
    </citation>
    <scope>NUCLEOTIDE SEQUENCE</scope>
    <source>
        <strain evidence="3">BPL690</strain>
    </source>
</reference>
<dbReference type="SMART" id="SM00066">
    <property type="entry name" value="GAL4"/>
    <property type="match status" value="1"/>
</dbReference>
<organism evidence="3 4">
    <name type="scientific">Multifurca ochricompacta</name>
    <dbReference type="NCBI Taxonomy" id="376703"/>
    <lineage>
        <taxon>Eukaryota</taxon>
        <taxon>Fungi</taxon>
        <taxon>Dikarya</taxon>
        <taxon>Basidiomycota</taxon>
        <taxon>Agaricomycotina</taxon>
        <taxon>Agaricomycetes</taxon>
        <taxon>Russulales</taxon>
        <taxon>Russulaceae</taxon>
        <taxon>Multifurca</taxon>
    </lineage>
</organism>
<feature type="compositionally biased region" description="Basic residues" evidence="1">
    <location>
        <begin position="298"/>
        <end position="315"/>
    </location>
</feature>
<dbReference type="CDD" id="cd00067">
    <property type="entry name" value="GAL4"/>
    <property type="match status" value="1"/>
</dbReference>
<sequence>MEEQERSPSPSRSSLPPPLHRHLRSAPQSPRRLPNIATNTPTVWSGVQRSTTDPAFYTYPPPPNTSRESVILPTELQKAEATHGWHADIPQADGPFWDERFPHPQRIGHAESYTRADDSSWGGSHSSPRRTHSLDWRPVPLEQYEGYSLPEGLSARVYDRPHLNPSDTFDQADDRLYNRPATPHGLPGLSSPDNFVSPLLESVLLGVPGPPTTVDGSSSEAGQGDSVEDESPKRFAQKGKQSASSPQEEEFSPLRRFKKKTEIACNFCRGRKLGCSGDRPKCKACAKREGECIYASTPRRRGPGKAPRGSRKLAKGRGTGSRTQLSTSRVMPSAFPNLSFEVPFPQVQAPGVNSYESPPDNGAGLVGKPNAWAWTWAPVLGGVDFKRARGNESMDELGLGGFFILGYYFLNLRQSNLIVDCLHLAQAVTTTLEALGQSQGPFPEPDPGRAVSEPLTSFMRASSFAGPAATLAYFTRRACALKPQGDAAMLHYNSEVDDWVPFTSASSLTTHKSVVFIGVITSNEELTTTR</sequence>
<dbReference type="Pfam" id="PF00172">
    <property type="entry name" value="Zn_clus"/>
    <property type="match status" value="1"/>
</dbReference>
<dbReference type="Proteomes" id="UP001203297">
    <property type="component" value="Unassembled WGS sequence"/>
</dbReference>
<dbReference type="InterPro" id="IPR001138">
    <property type="entry name" value="Zn2Cys6_DnaBD"/>
</dbReference>
<feature type="region of interest" description="Disordered" evidence="1">
    <location>
        <begin position="298"/>
        <end position="328"/>
    </location>
</feature>
<dbReference type="PANTHER" id="PTHR47783:SF1">
    <property type="entry name" value="ZN(II)2CYS6 TRANSCRIPTION FACTOR (EUROFUNG)"/>
    <property type="match status" value="1"/>
</dbReference>
<dbReference type="PROSITE" id="PS00463">
    <property type="entry name" value="ZN2_CY6_FUNGAL_1"/>
    <property type="match status" value="1"/>
</dbReference>
<feature type="compositionally biased region" description="Basic and acidic residues" evidence="1">
    <location>
        <begin position="97"/>
        <end position="118"/>
    </location>
</feature>
<evidence type="ECO:0000313" key="3">
    <source>
        <dbReference type="EMBL" id="KAI0304526.1"/>
    </source>
</evidence>
<feature type="region of interest" description="Disordered" evidence="1">
    <location>
        <begin position="1"/>
        <end position="138"/>
    </location>
</feature>
<dbReference type="GO" id="GO:0000981">
    <property type="term" value="F:DNA-binding transcription factor activity, RNA polymerase II-specific"/>
    <property type="evidence" value="ECO:0007669"/>
    <property type="project" value="InterPro"/>
</dbReference>
<proteinExistence type="predicted"/>
<evidence type="ECO:0000313" key="4">
    <source>
        <dbReference type="Proteomes" id="UP001203297"/>
    </source>
</evidence>
<name>A0AAD4M9N6_9AGAM</name>
<keyword evidence="4" id="KW-1185">Reference proteome</keyword>
<dbReference type="InterPro" id="IPR036864">
    <property type="entry name" value="Zn2-C6_fun-type_DNA-bd_sf"/>
</dbReference>
<feature type="domain" description="Zn(2)-C6 fungal-type" evidence="2">
    <location>
        <begin position="264"/>
        <end position="294"/>
    </location>
</feature>
<protein>
    <recommendedName>
        <fullName evidence="2">Zn(2)-C6 fungal-type domain-containing protein</fullName>
    </recommendedName>
</protein>
<evidence type="ECO:0000259" key="2">
    <source>
        <dbReference type="PROSITE" id="PS50048"/>
    </source>
</evidence>
<dbReference type="GO" id="GO:0008270">
    <property type="term" value="F:zinc ion binding"/>
    <property type="evidence" value="ECO:0007669"/>
    <property type="project" value="InterPro"/>
</dbReference>
<dbReference type="PROSITE" id="PS50048">
    <property type="entry name" value="ZN2_CY6_FUNGAL_2"/>
    <property type="match status" value="1"/>
</dbReference>
<feature type="region of interest" description="Disordered" evidence="1">
    <location>
        <begin position="158"/>
        <end position="193"/>
    </location>
</feature>
<dbReference type="EMBL" id="WTXG01000007">
    <property type="protein sequence ID" value="KAI0304526.1"/>
    <property type="molecule type" value="Genomic_DNA"/>
</dbReference>
<dbReference type="SUPFAM" id="SSF57701">
    <property type="entry name" value="Zn2/Cys6 DNA-binding domain"/>
    <property type="match status" value="1"/>
</dbReference>
<feature type="compositionally biased region" description="Polar residues" evidence="1">
    <location>
        <begin position="36"/>
        <end position="53"/>
    </location>
</feature>
<dbReference type="AlphaFoldDB" id="A0AAD4M9N6"/>
<feature type="compositionally biased region" description="Basic and acidic residues" evidence="1">
    <location>
        <begin position="77"/>
        <end position="86"/>
    </location>
</feature>
<gene>
    <name evidence="3" type="ORF">B0F90DRAFT_1916548</name>
</gene>
<dbReference type="PANTHER" id="PTHR47783">
    <property type="entry name" value="ZN(II)2CYS6 TRANSCRIPTION FACTOR (EUROFUNG)-RELATED"/>
    <property type="match status" value="1"/>
</dbReference>
<comment type="caution">
    <text evidence="3">The sequence shown here is derived from an EMBL/GenBank/DDBJ whole genome shotgun (WGS) entry which is preliminary data.</text>
</comment>
<feature type="region of interest" description="Disordered" evidence="1">
    <location>
        <begin position="206"/>
        <end position="255"/>
    </location>
</feature>
<evidence type="ECO:0000256" key="1">
    <source>
        <dbReference type="SAM" id="MobiDB-lite"/>
    </source>
</evidence>